<dbReference type="Pfam" id="PF02569">
    <property type="entry name" value="Pantoate_ligase"/>
    <property type="match status" value="1"/>
</dbReference>
<dbReference type="NCBIfam" id="TIGR00125">
    <property type="entry name" value="cyt_tran_rel"/>
    <property type="match status" value="1"/>
</dbReference>
<feature type="binding site" evidence="8">
    <location>
        <begin position="186"/>
        <end position="189"/>
    </location>
    <ligand>
        <name>ATP</name>
        <dbReference type="ChEBI" id="CHEBI:30616"/>
    </ligand>
</feature>
<comment type="catalytic activity">
    <reaction evidence="7 8">
        <text>(R)-pantoate + beta-alanine + ATP = (R)-pantothenate + AMP + diphosphate + H(+)</text>
        <dbReference type="Rhea" id="RHEA:10912"/>
        <dbReference type="ChEBI" id="CHEBI:15378"/>
        <dbReference type="ChEBI" id="CHEBI:15980"/>
        <dbReference type="ChEBI" id="CHEBI:29032"/>
        <dbReference type="ChEBI" id="CHEBI:30616"/>
        <dbReference type="ChEBI" id="CHEBI:33019"/>
        <dbReference type="ChEBI" id="CHEBI:57966"/>
        <dbReference type="ChEBI" id="CHEBI:456215"/>
        <dbReference type="EC" id="6.3.2.1"/>
    </reaction>
</comment>
<reference evidence="9 10" key="1">
    <citation type="submission" date="2017-02" db="EMBL/GenBank/DDBJ databases">
        <authorList>
            <person name="Peterson S.W."/>
        </authorList>
    </citation>
    <scope>NUCLEOTIDE SEQUENCE [LARGE SCALE GENOMIC DNA]</scope>
    <source>
        <strain evidence="9 10">CECT 9027</strain>
    </source>
</reference>
<feature type="binding site" evidence="8">
    <location>
        <position position="61"/>
    </location>
    <ligand>
        <name>beta-alanine</name>
        <dbReference type="ChEBI" id="CHEBI:57966"/>
    </ligand>
</feature>
<comment type="similarity">
    <text evidence="2 8">Belongs to the pantothenate synthetase family.</text>
</comment>
<protein>
    <recommendedName>
        <fullName evidence="8">Pantothenate synthetase</fullName>
        <shortName evidence="8">PS</shortName>
        <ecNumber evidence="8">6.3.2.1</ecNumber>
    </recommendedName>
    <alternativeName>
        <fullName evidence="8">Pantoate--beta-alanine ligase</fullName>
    </alternativeName>
    <alternativeName>
        <fullName evidence="8">Pantoate-activating enzyme</fullName>
    </alternativeName>
</protein>
<dbReference type="InterPro" id="IPR003721">
    <property type="entry name" value="Pantoate_ligase"/>
</dbReference>
<dbReference type="GO" id="GO:0005524">
    <property type="term" value="F:ATP binding"/>
    <property type="evidence" value="ECO:0007669"/>
    <property type="project" value="UniProtKB-KW"/>
</dbReference>
<accession>A0A1R4B8W2</accession>
<evidence type="ECO:0000313" key="9">
    <source>
        <dbReference type="EMBL" id="SJL85352.1"/>
    </source>
</evidence>
<evidence type="ECO:0000256" key="2">
    <source>
        <dbReference type="ARBA" id="ARBA00009256"/>
    </source>
</evidence>
<evidence type="ECO:0000256" key="4">
    <source>
        <dbReference type="ARBA" id="ARBA00022655"/>
    </source>
</evidence>
<comment type="pathway">
    <text evidence="1 8">Cofactor biosynthesis; (R)-pantothenate biosynthesis; (R)-pantothenate from (R)-pantoate and beta-alanine: step 1/1.</text>
</comment>
<comment type="subunit">
    <text evidence="8">Homodimer.</text>
</comment>
<dbReference type="GO" id="GO:0005829">
    <property type="term" value="C:cytosol"/>
    <property type="evidence" value="ECO:0007669"/>
    <property type="project" value="TreeGrafter"/>
</dbReference>
<dbReference type="GO" id="GO:0015940">
    <property type="term" value="P:pantothenate biosynthetic process"/>
    <property type="evidence" value="ECO:0007669"/>
    <property type="project" value="UniProtKB-UniRule"/>
</dbReference>
<feature type="binding site" evidence="8">
    <location>
        <position position="155"/>
    </location>
    <ligand>
        <name>(R)-pantoate</name>
        <dbReference type="ChEBI" id="CHEBI:15980"/>
    </ligand>
</feature>
<proteinExistence type="inferred from homology"/>
<evidence type="ECO:0000313" key="10">
    <source>
        <dbReference type="Proteomes" id="UP000189475"/>
    </source>
</evidence>
<feature type="binding site" evidence="8">
    <location>
        <position position="178"/>
    </location>
    <ligand>
        <name>ATP</name>
        <dbReference type="ChEBI" id="CHEBI:30616"/>
    </ligand>
</feature>
<feature type="binding site" evidence="8">
    <location>
        <begin position="149"/>
        <end position="152"/>
    </location>
    <ligand>
        <name>ATP</name>
        <dbReference type="ChEBI" id="CHEBI:30616"/>
    </ligand>
</feature>
<dbReference type="PANTHER" id="PTHR21299">
    <property type="entry name" value="CYTIDYLATE KINASE/PANTOATE-BETA-ALANINE LIGASE"/>
    <property type="match status" value="1"/>
</dbReference>
<keyword evidence="4 8" id="KW-0566">Pantothenate biosynthesis</keyword>
<evidence type="ECO:0000256" key="3">
    <source>
        <dbReference type="ARBA" id="ARBA00022598"/>
    </source>
</evidence>
<dbReference type="SUPFAM" id="SSF52374">
    <property type="entry name" value="Nucleotidylyl transferase"/>
    <property type="match status" value="1"/>
</dbReference>
<dbReference type="InterPro" id="IPR004821">
    <property type="entry name" value="Cyt_trans-like"/>
</dbReference>
<dbReference type="STRING" id="1918946.VPAL9027_03391"/>
<keyword evidence="5 8" id="KW-0547">Nucleotide-binding</keyword>
<feature type="active site" description="Proton donor" evidence="8">
    <location>
        <position position="37"/>
    </location>
</feature>
<feature type="binding site" evidence="8">
    <location>
        <position position="61"/>
    </location>
    <ligand>
        <name>(R)-pantoate</name>
        <dbReference type="ChEBI" id="CHEBI:15980"/>
    </ligand>
</feature>
<dbReference type="AlphaFoldDB" id="A0A1R4B8W2"/>
<dbReference type="Proteomes" id="UP000189475">
    <property type="component" value="Unassembled WGS sequence"/>
</dbReference>
<dbReference type="Gene3D" id="3.40.50.620">
    <property type="entry name" value="HUPs"/>
    <property type="match status" value="1"/>
</dbReference>
<gene>
    <name evidence="8 9" type="primary">panC</name>
    <name evidence="9" type="ORF">VPAL9027_03391</name>
</gene>
<feature type="binding site" evidence="8">
    <location>
        <begin position="30"/>
        <end position="37"/>
    </location>
    <ligand>
        <name>ATP</name>
        <dbReference type="ChEBI" id="CHEBI:30616"/>
    </ligand>
</feature>
<evidence type="ECO:0000256" key="7">
    <source>
        <dbReference type="ARBA" id="ARBA00048258"/>
    </source>
</evidence>
<dbReference type="UniPathway" id="UPA00028">
    <property type="reaction ID" value="UER00005"/>
</dbReference>
<organism evidence="9 10">
    <name type="scientific">Vibrio palustris</name>
    <dbReference type="NCBI Taxonomy" id="1918946"/>
    <lineage>
        <taxon>Bacteria</taxon>
        <taxon>Pseudomonadati</taxon>
        <taxon>Pseudomonadota</taxon>
        <taxon>Gammaproteobacteria</taxon>
        <taxon>Vibrionales</taxon>
        <taxon>Vibrionaceae</taxon>
        <taxon>Vibrio</taxon>
    </lineage>
</organism>
<dbReference type="InterPro" id="IPR042176">
    <property type="entry name" value="Pantoate_ligase_C"/>
</dbReference>
<dbReference type="HAMAP" id="MF_00158">
    <property type="entry name" value="PanC"/>
    <property type="match status" value="1"/>
</dbReference>
<keyword evidence="10" id="KW-1185">Reference proteome</keyword>
<dbReference type="GO" id="GO:0004592">
    <property type="term" value="F:pantoate-beta-alanine ligase activity"/>
    <property type="evidence" value="ECO:0007669"/>
    <property type="project" value="UniProtKB-UniRule"/>
</dbReference>
<sequence length="296" mass="32917">MQTYAEISALREQIKQYKKDGHSIALVPTMGNLHEGHLNLVKKAHEQADIVIVSIFVNPLQFDNSDDLNRYPRTLEADINKLEQTGATLVFTPTPDTMYPQGMDKQTFIDVPGLSSILEGAARPGHFRGVTTIVGKLFNIIQPDVACFGEKDYQQLAIIRQMVTDLCMDITIINVPTAREIDGLAMSSRNSRLSIDDRQRAPAISRTMRWVCSALRGGRRDFASLVEDAQDQLRAADIEPDEIHIRDAKTLEPVAETSTQAVILMSAYLGDVRLIDNQVIDLNSEPKKEAAATDLE</sequence>
<dbReference type="PANTHER" id="PTHR21299:SF1">
    <property type="entry name" value="PANTOATE--BETA-ALANINE LIGASE"/>
    <property type="match status" value="1"/>
</dbReference>
<dbReference type="Gene3D" id="3.30.1300.10">
    <property type="entry name" value="Pantoate-beta-alanine ligase, C-terminal domain"/>
    <property type="match status" value="1"/>
</dbReference>
<dbReference type="NCBIfam" id="TIGR00018">
    <property type="entry name" value="panC"/>
    <property type="match status" value="1"/>
</dbReference>
<evidence type="ECO:0000256" key="6">
    <source>
        <dbReference type="ARBA" id="ARBA00022840"/>
    </source>
</evidence>
<comment type="subcellular location">
    <subcellularLocation>
        <location evidence="8">Cytoplasm</location>
    </subcellularLocation>
</comment>
<dbReference type="RefSeq" id="WP_077315735.1">
    <property type="nucleotide sequence ID" value="NZ_AP024887.1"/>
</dbReference>
<dbReference type="FunFam" id="3.40.50.620:FF:000013">
    <property type="entry name" value="Pantothenate synthetase"/>
    <property type="match status" value="1"/>
</dbReference>
<dbReference type="CDD" id="cd00560">
    <property type="entry name" value="PanC"/>
    <property type="match status" value="1"/>
</dbReference>
<comment type="miscellaneous">
    <text evidence="8">The reaction proceeds by a bi uni uni bi ping pong mechanism.</text>
</comment>
<keyword evidence="6 8" id="KW-0067">ATP-binding</keyword>
<keyword evidence="3 8" id="KW-0436">Ligase</keyword>
<evidence type="ECO:0000256" key="1">
    <source>
        <dbReference type="ARBA" id="ARBA00004990"/>
    </source>
</evidence>
<dbReference type="InterPro" id="IPR014729">
    <property type="entry name" value="Rossmann-like_a/b/a_fold"/>
</dbReference>
<name>A0A1R4B8W2_9VIBR</name>
<comment type="function">
    <text evidence="8">Catalyzes the condensation of pantoate with beta-alanine in an ATP-dependent reaction via a pantoyl-adenylate intermediate.</text>
</comment>
<evidence type="ECO:0000256" key="5">
    <source>
        <dbReference type="ARBA" id="ARBA00022741"/>
    </source>
</evidence>
<dbReference type="OrthoDB" id="9773087at2"/>
<keyword evidence="8" id="KW-0963">Cytoplasm</keyword>
<evidence type="ECO:0000256" key="8">
    <source>
        <dbReference type="HAMAP-Rule" id="MF_00158"/>
    </source>
</evidence>
<dbReference type="EMBL" id="FUFT01000013">
    <property type="protein sequence ID" value="SJL85352.1"/>
    <property type="molecule type" value="Genomic_DNA"/>
</dbReference>
<dbReference type="EC" id="6.3.2.1" evidence="8"/>